<sequence>MNNTTINVDQLNSALNSLRVLRSSVRHVFETLSNGLRADHGEDGKDKFLLELQELLNNVNINLRDLEQTVNGLPIPTAPFNLGTTTYLSQETTQDRQALYTQLVNSYKWTDKIHEYSSFAHTLLSQNSLKRSYINSGSTKRRGKLQSNHNVAPLLVDNVINNIDRSYSDMKITISRPFASNAVVQINLGHVLKAIVAFKGLLMEWVMVKAYGETMDLWAESRHHVFRKVTENAHAAMLHFYSPTLPELAVRSFMTWLHSYVNLFSEPCKRCGAHLHHTSLLPPAWRDFRTLEPFHDECKQ</sequence>
<evidence type="ECO:0000313" key="6">
    <source>
        <dbReference type="EMBL" id="SOQ42118.1"/>
    </source>
</evidence>
<reference evidence="6" key="1">
    <citation type="submission" date="2016-07" db="EMBL/GenBank/DDBJ databases">
        <authorList>
            <person name="Bretaudeau A."/>
        </authorList>
    </citation>
    <scope>NUCLEOTIDE SEQUENCE</scope>
    <source>
        <strain evidence="6">Rice</strain>
        <tissue evidence="6">Whole body</tissue>
    </source>
</reference>
<dbReference type="PANTHER" id="PTHR13130:SF4">
    <property type="entry name" value="MEDIATOR OF RNA POLYMERASE II TRANSCRIPTION SUBUNIT 27"/>
    <property type="match status" value="1"/>
</dbReference>
<dbReference type="GO" id="GO:0006357">
    <property type="term" value="P:regulation of transcription by RNA polymerase II"/>
    <property type="evidence" value="ECO:0007669"/>
    <property type="project" value="TreeGrafter"/>
</dbReference>
<evidence type="ECO:0000256" key="5">
    <source>
        <dbReference type="ARBA" id="ARBA00023242"/>
    </source>
</evidence>
<keyword evidence="3" id="KW-0805">Transcription regulation</keyword>
<accession>A0A2H1VMT2</accession>
<evidence type="ECO:0000256" key="2">
    <source>
        <dbReference type="ARBA" id="ARBA00008048"/>
    </source>
</evidence>
<organism evidence="6">
    <name type="scientific">Spodoptera frugiperda</name>
    <name type="common">Fall armyworm</name>
    <dbReference type="NCBI Taxonomy" id="7108"/>
    <lineage>
        <taxon>Eukaryota</taxon>
        <taxon>Metazoa</taxon>
        <taxon>Ecdysozoa</taxon>
        <taxon>Arthropoda</taxon>
        <taxon>Hexapoda</taxon>
        <taxon>Insecta</taxon>
        <taxon>Pterygota</taxon>
        <taxon>Neoptera</taxon>
        <taxon>Endopterygota</taxon>
        <taxon>Lepidoptera</taxon>
        <taxon>Glossata</taxon>
        <taxon>Ditrysia</taxon>
        <taxon>Noctuoidea</taxon>
        <taxon>Noctuidae</taxon>
        <taxon>Amphipyrinae</taxon>
        <taxon>Spodoptera</taxon>
    </lineage>
</organism>
<keyword evidence="5" id="KW-0539">Nucleus</keyword>
<dbReference type="EMBL" id="ODYU01003405">
    <property type="protein sequence ID" value="SOQ42118.1"/>
    <property type="molecule type" value="Genomic_DNA"/>
</dbReference>
<dbReference type="GO" id="GO:0003713">
    <property type="term" value="F:transcription coactivator activity"/>
    <property type="evidence" value="ECO:0007669"/>
    <property type="project" value="TreeGrafter"/>
</dbReference>
<comment type="subcellular location">
    <subcellularLocation>
        <location evidence="1">Nucleus</location>
    </subcellularLocation>
</comment>
<name>A0A2H1VMT2_SPOFR</name>
<dbReference type="AlphaFoldDB" id="A0A2H1VMT2"/>
<protein>
    <submittedName>
        <fullName evidence="6">SFRICE_000566</fullName>
    </submittedName>
</protein>
<dbReference type="OrthoDB" id="1868004at2759"/>
<evidence type="ECO:0000256" key="3">
    <source>
        <dbReference type="ARBA" id="ARBA00023015"/>
    </source>
</evidence>
<dbReference type="InterPro" id="IPR021627">
    <property type="entry name" value="Mediator_Med27"/>
</dbReference>
<dbReference type="GO" id="GO:0016592">
    <property type="term" value="C:mediator complex"/>
    <property type="evidence" value="ECO:0007669"/>
    <property type="project" value="InterPro"/>
</dbReference>
<evidence type="ECO:0000256" key="4">
    <source>
        <dbReference type="ARBA" id="ARBA00023163"/>
    </source>
</evidence>
<proteinExistence type="inferred from homology"/>
<gene>
    <name evidence="6" type="ORF">SFRICE_000566</name>
</gene>
<comment type="similarity">
    <text evidence="2">Belongs to the Mediator complex subunit 27 family.</text>
</comment>
<keyword evidence="4" id="KW-0804">Transcription</keyword>
<dbReference type="PANTHER" id="PTHR13130">
    <property type="entry name" value="34 KDA TRANSCRIPTIONAL CO-ACTIVATOR-RELATED"/>
    <property type="match status" value="1"/>
</dbReference>
<dbReference type="Pfam" id="PF11571">
    <property type="entry name" value="Med27"/>
    <property type="match status" value="1"/>
</dbReference>
<evidence type="ECO:0000256" key="1">
    <source>
        <dbReference type="ARBA" id="ARBA00004123"/>
    </source>
</evidence>